<keyword evidence="4" id="KW-0238">DNA-binding</keyword>
<dbReference type="InterPro" id="IPR003593">
    <property type="entry name" value="AAA+_ATPase"/>
</dbReference>
<evidence type="ECO:0000256" key="4">
    <source>
        <dbReference type="ARBA" id="ARBA00023125"/>
    </source>
</evidence>
<accession>A0ABR6RII2</accession>
<dbReference type="PRINTS" id="PR01590">
    <property type="entry name" value="HTHFIS"/>
</dbReference>
<dbReference type="RefSeq" id="WP_184709826.1">
    <property type="nucleotide sequence ID" value="NZ_JACHKZ010000020.1"/>
</dbReference>
<dbReference type="SUPFAM" id="SSF52540">
    <property type="entry name" value="P-loop containing nucleoside triphosphate hydrolases"/>
    <property type="match status" value="1"/>
</dbReference>
<dbReference type="Pfam" id="PF00158">
    <property type="entry name" value="Sigma54_activat"/>
    <property type="match status" value="1"/>
</dbReference>
<comment type="caution">
    <text evidence="7">The sequence shown here is derived from an EMBL/GenBank/DDBJ whole genome shotgun (WGS) entry which is preliminary data.</text>
</comment>
<feature type="domain" description="Sigma-54 factor interaction" evidence="6">
    <location>
        <begin position="134"/>
        <end position="366"/>
    </location>
</feature>
<keyword evidence="3" id="KW-0805">Transcription regulation</keyword>
<dbReference type="SUPFAM" id="SSF46689">
    <property type="entry name" value="Homeodomain-like"/>
    <property type="match status" value="1"/>
</dbReference>
<sequence>MNSSDLVIYVWEGQADIAERVERCMLNMDVQVVRADGLSTFASVQDGGNAIAVVSVSVLEGARFTRQGVEGSYGGMPVLWVSSSLRGSSAGSYATEYSHVLPFDFTGAELRAMLMRILRRLQSTQRQIQRSDDIIAVAECMQRLLHDADTFADCEHSVLIFGETGTGKERIAERLHERNTHYGQGPFVVVNCGAIPDGLFESLFFGHAKGSFTGAVTAHKGFFEQANGGTLFLDEIADLPIYQQVKLLRVLEERTVTRLGSASAVRVDFRLVAATNKSLRNLVHEGKFRADLFFRLAVIELQIPSLEERGEADKLAIFHSILRNVVGKELMEQLGEPPFFIMDMIAQMHFPGNVRELRNLTERIGVAARQTQDWLANGATERILRQAQILSATTFPPEIEDQQPLLADRSNWDQEERNRIIAALNANDWKRLQTAQQLGISRKVLWEKMRKYQISDGEPEVPVTVTAPLGNF</sequence>
<dbReference type="InterPro" id="IPR002078">
    <property type="entry name" value="Sigma_54_int"/>
</dbReference>
<dbReference type="InterPro" id="IPR009057">
    <property type="entry name" value="Homeodomain-like_sf"/>
</dbReference>
<evidence type="ECO:0000256" key="1">
    <source>
        <dbReference type="ARBA" id="ARBA00022741"/>
    </source>
</evidence>
<dbReference type="InterPro" id="IPR025662">
    <property type="entry name" value="Sigma_54_int_dom_ATP-bd_1"/>
</dbReference>
<dbReference type="Proteomes" id="UP000562492">
    <property type="component" value="Unassembled WGS sequence"/>
</dbReference>
<evidence type="ECO:0000313" key="8">
    <source>
        <dbReference type="Proteomes" id="UP000562492"/>
    </source>
</evidence>
<keyword evidence="5" id="KW-0804">Transcription</keyword>
<dbReference type="InterPro" id="IPR027417">
    <property type="entry name" value="P-loop_NTPase"/>
</dbReference>
<dbReference type="PANTHER" id="PTHR32071">
    <property type="entry name" value="TRANSCRIPTIONAL REGULATORY PROTEIN"/>
    <property type="match status" value="1"/>
</dbReference>
<dbReference type="InterPro" id="IPR025943">
    <property type="entry name" value="Sigma_54_int_dom_ATP-bd_2"/>
</dbReference>
<dbReference type="Gene3D" id="1.10.10.60">
    <property type="entry name" value="Homeodomain-like"/>
    <property type="match status" value="1"/>
</dbReference>
<dbReference type="PROSITE" id="PS00688">
    <property type="entry name" value="SIGMA54_INTERACT_3"/>
    <property type="match status" value="1"/>
</dbReference>
<dbReference type="PROSITE" id="PS00676">
    <property type="entry name" value="SIGMA54_INTERACT_2"/>
    <property type="match status" value="1"/>
</dbReference>
<dbReference type="SMART" id="SM00382">
    <property type="entry name" value="AAA"/>
    <property type="match status" value="1"/>
</dbReference>
<reference evidence="7 8" key="1">
    <citation type="submission" date="2020-08" db="EMBL/GenBank/DDBJ databases">
        <title>Functional genomics of gut bacteria from endangered species of beetles.</title>
        <authorList>
            <person name="Carlos-Shanley C."/>
        </authorList>
    </citation>
    <scope>NUCLEOTIDE SEQUENCE [LARGE SCALE GENOMIC DNA]</scope>
    <source>
        <strain evidence="7 8">S00124</strain>
    </source>
</reference>
<evidence type="ECO:0000313" key="7">
    <source>
        <dbReference type="EMBL" id="MBB6578859.1"/>
    </source>
</evidence>
<dbReference type="Gene3D" id="3.40.50.300">
    <property type="entry name" value="P-loop containing nucleotide triphosphate hydrolases"/>
    <property type="match status" value="1"/>
</dbReference>
<keyword evidence="2" id="KW-0067">ATP-binding</keyword>
<dbReference type="PROSITE" id="PS00675">
    <property type="entry name" value="SIGMA54_INTERACT_1"/>
    <property type="match status" value="1"/>
</dbReference>
<evidence type="ECO:0000256" key="3">
    <source>
        <dbReference type="ARBA" id="ARBA00023015"/>
    </source>
</evidence>
<keyword evidence="1" id="KW-0547">Nucleotide-binding</keyword>
<dbReference type="InterPro" id="IPR025944">
    <property type="entry name" value="Sigma_54_int_dom_CS"/>
</dbReference>
<proteinExistence type="predicted"/>
<dbReference type="PROSITE" id="PS50045">
    <property type="entry name" value="SIGMA54_INTERACT_4"/>
    <property type="match status" value="1"/>
</dbReference>
<evidence type="ECO:0000256" key="5">
    <source>
        <dbReference type="ARBA" id="ARBA00023163"/>
    </source>
</evidence>
<keyword evidence="8" id="KW-1185">Reference proteome</keyword>
<dbReference type="InterPro" id="IPR002197">
    <property type="entry name" value="HTH_Fis"/>
</dbReference>
<evidence type="ECO:0000256" key="2">
    <source>
        <dbReference type="ARBA" id="ARBA00022840"/>
    </source>
</evidence>
<protein>
    <submittedName>
        <fullName evidence="7">Transcriptional regulator with PAS, ATPase and Fis domain</fullName>
    </submittedName>
</protein>
<evidence type="ECO:0000259" key="6">
    <source>
        <dbReference type="PROSITE" id="PS50045"/>
    </source>
</evidence>
<name>A0ABR6RII2_9BURK</name>
<gene>
    <name evidence="7" type="ORF">HNP33_002964</name>
</gene>
<dbReference type="Gene3D" id="1.10.8.60">
    <property type="match status" value="1"/>
</dbReference>
<dbReference type="CDD" id="cd00009">
    <property type="entry name" value="AAA"/>
    <property type="match status" value="1"/>
</dbReference>
<dbReference type="EMBL" id="JACHKZ010000020">
    <property type="protein sequence ID" value="MBB6578859.1"/>
    <property type="molecule type" value="Genomic_DNA"/>
</dbReference>
<dbReference type="Pfam" id="PF02954">
    <property type="entry name" value="HTH_8"/>
    <property type="match status" value="1"/>
</dbReference>
<organism evidence="7 8">
    <name type="scientific">Comamonas odontotermitis</name>
    <dbReference type="NCBI Taxonomy" id="379895"/>
    <lineage>
        <taxon>Bacteria</taxon>
        <taxon>Pseudomonadati</taxon>
        <taxon>Pseudomonadota</taxon>
        <taxon>Betaproteobacteria</taxon>
        <taxon>Burkholderiales</taxon>
        <taxon>Comamonadaceae</taxon>
        <taxon>Comamonas</taxon>
    </lineage>
</organism>